<feature type="signal peptide" evidence="1">
    <location>
        <begin position="1"/>
        <end position="16"/>
    </location>
</feature>
<evidence type="ECO:0000313" key="2">
    <source>
        <dbReference type="EMBL" id="TPN87424.1"/>
    </source>
</evidence>
<keyword evidence="1" id="KW-0732">Signal</keyword>
<reference evidence="2 3" key="1">
    <citation type="submission" date="2019-06" db="EMBL/GenBank/DDBJ databases">
        <authorList>
            <person name="Meng X."/>
        </authorList>
    </citation>
    <scope>NUCLEOTIDE SEQUENCE [LARGE SCALE GENOMIC DNA]</scope>
    <source>
        <strain evidence="2 3">M625</strain>
    </source>
</reference>
<evidence type="ECO:0000313" key="3">
    <source>
        <dbReference type="Proteomes" id="UP000315540"/>
    </source>
</evidence>
<dbReference type="OrthoDB" id="1149023at2"/>
<dbReference type="AlphaFoldDB" id="A0A504J9V6"/>
<accession>A0A504J9V6</accession>
<gene>
    <name evidence="2" type="ORF">FHK87_07530</name>
</gene>
<evidence type="ECO:0000256" key="1">
    <source>
        <dbReference type="SAM" id="SignalP"/>
    </source>
</evidence>
<organism evidence="2 3">
    <name type="scientific">Aquimarina algicola</name>
    <dbReference type="NCBI Taxonomy" id="2589995"/>
    <lineage>
        <taxon>Bacteria</taxon>
        <taxon>Pseudomonadati</taxon>
        <taxon>Bacteroidota</taxon>
        <taxon>Flavobacteriia</taxon>
        <taxon>Flavobacteriales</taxon>
        <taxon>Flavobacteriaceae</taxon>
        <taxon>Aquimarina</taxon>
    </lineage>
</organism>
<keyword evidence="3" id="KW-1185">Reference proteome</keyword>
<sequence>MKVKRVVRLSIFHALAASLFLSCSQTEEEKIAIKINTYVDTIVENVKHYPEEPVFDLAVFAPGAKYEVRVNDTPIVNRYGIDDNKYYLRFKKFSLNHAMGSKSIHKVTYRMIPLNKKSFENYDINDISIKSYNGLNDSKEIFLFEPLLTQKEDEESKEYIGNNFYNGSFTFQAKLPPYKRQIDWSESVNLQEQKNIEQEVLAIYKEIMHLYEEGDLDKLLELYKPVFQDEAQSVYATKEKKNRLGYKLDIKRLHPFFFKSQPKLDENYTLKFYANGKLVTLEKKSDSTKFYSESALSIRYEKDLDKLVDGMLVDVEHFNMYEKGIIPKIEQELYLFFYKPKGSKSLKLAANIYREEKLLNPVE</sequence>
<dbReference type="RefSeq" id="WP_140592066.1">
    <property type="nucleotide sequence ID" value="NZ_VFWZ01000002.1"/>
</dbReference>
<proteinExistence type="predicted"/>
<name>A0A504J9V6_9FLAO</name>
<protein>
    <submittedName>
        <fullName evidence="2">Uncharacterized protein</fullName>
    </submittedName>
</protein>
<dbReference type="EMBL" id="VFWZ01000002">
    <property type="protein sequence ID" value="TPN87424.1"/>
    <property type="molecule type" value="Genomic_DNA"/>
</dbReference>
<comment type="caution">
    <text evidence="2">The sequence shown here is derived from an EMBL/GenBank/DDBJ whole genome shotgun (WGS) entry which is preliminary data.</text>
</comment>
<dbReference type="Proteomes" id="UP000315540">
    <property type="component" value="Unassembled WGS sequence"/>
</dbReference>
<dbReference type="PROSITE" id="PS51257">
    <property type="entry name" value="PROKAR_LIPOPROTEIN"/>
    <property type="match status" value="1"/>
</dbReference>
<feature type="chain" id="PRO_5021498524" evidence="1">
    <location>
        <begin position="17"/>
        <end position="363"/>
    </location>
</feature>